<sequence>MLLDARLSHQPVYLSLLRAANWGLLLSACLFLATVLICYPFEQLFSLPQIVISHVLLIVSATLIKICYVCRCIALYGLAREVC</sequence>
<dbReference type="Proteomes" id="UP001589813">
    <property type="component" value="Unassembled WGS sequence"/>
</dbReference>
<dbReference type="EMBL" id="JBHLXP010000005">
    <property type="protein sequence ID" value="MFC0050486.1"/>
    <property type="molecule type" value="Genomic_DNA"/>
</dbReference>
<evidence type="ECO:0000256" key="1">
    <source>
        <dbReference type="SAM" id="Phobius"/>
    </source>
</evidence>
<keyword evidence="3" id="KW-1185">Reference proteome</keyword>
<feature type="transmembrane region" description="Helical" evidence="1">
    <location>
        <begin position="20"/>
        <end position="39"/>
    </location>
</feature>
<comment type="caution">
    <text evidence="2">The sequence shown here is derived from an EMBL/GenBank/DDBJ whole genome shotgun (WGS) entry which is preliminary data.</text>
</comment>
<dbReference type="PROSITE" id="PS51257">
    <property type="entry name" value="PROKAR_LIPOPROTEIN"/>
    <property type="match status" value="1"/>
</dbReference>
<proteinExistence type="predicted"/>
<name>A0ABV6BHZ9_9GAMM</name>
<reference evidence="2 3" key="1">
    <citation type="submission" date="2024-09" db="EMBL/GenBank/DDBJ databases">
        <authorList>
            <person name="Sun Q."/>
            <person name="Mori K."/>
        </authorList>
    </citation>
    <scope>NUCLEOTIDE SEQUENCE [LARGE SCALE GENOMIC DNA]</scope>
    <source>
        <strain evidence="2 3">KCTC 23315</strain>
    </source>
</reference>
<keyword evidence="1" id="KW-1133">Transmembrane helix</keyword>
<evidence type="ECO:0000313" key="3">
    <source>
        <dbReference type="Proteomes" id="UP001589813"/>
    </source>
</evidence>
<gene>
    <name evidence="2" type="ORF">ACFFJP_19520</name>
</gene>
<dbReference type="RefSeq" id="WP_377248347.1">
    <property type="nucleotide sequence ID" value="NZ_JBHLXP010000005.1"/>
</dbReference>
<evidence type="ECO:0000313" key="2">
    <source>
        <dbReference type="EMBL" id="MFC0050486.1"/>
    </source>
</evidence>
<feature type="transmembrane region" description="Helical" evidence="1">
    <location>
        <begin position="51"/>
        <end position="79"/>
    </location>
</feature>
<accession>A0ABV6BHZ9</accession>
<keyword evidence="1" id="KW-0812">Transmembrane</keyword>
<keyword evidence="1" id="KW-0472">Membrane</keyword>
<protein>
    <submittedName>
        <fullName evidence="2">Uncharacterized protein</fullName>
    </submittedName>
</protein>
<organism evidence="2 3">
    <name type="scientific">Rheinheimera tilapiae</name>
    <dbReference type="NCBI Taxonomy" id="875043"/>
    <lineage>
        <taxon>Bacteria</taxon>
        <taxon>Pseudomonadati</taxon>
        <taxon>Pseudomonadota</taxon>
        <taxon>Gammaproteobacteria</taxon>
        <taxon>Chromatiales</taxon>
        <taxon>Chromatiaceae</taxon>
        <taxon>Rheinheimera</taxon>
    </lineage>
</organism>